<dbReference type="InterPro" id="IPR029063">
    <property type="entry name" value="SAM-dependent_MTases_sf"/>
</dbReference>
<dbReference type="PANTHER" id="PTHR43591:SF24">
    <property type="entry name" value="2-METHOXY-6-POLYPRENYL-1,4-BENZOQUINOL METHYLASE, MITOCHONDRIAL"/>
    <property type="match status" value="1"/>
</dbReference>
<feature type="compositionally biased region" description="Basic residues" evidence="1">
    <location>
        <begin position="1"/>
        <end position="14"/>
    </location>
</feature>
<keyword evidence="3" id="KW-0489">Methyltransferase</keyword>
<dbReference type="GO" id="GO:0008168">
    <property type="term" value="F:methyltransferase activity"/>
    <property type="evidence" value="ECO:0007669"/>
    <property type="project" value="UniProtKB-KW"/>
</dbReference>
<evidence type="ECO:0000259" key="2">
    <source>
        <dbReference type="Pfam" id="PF13649"/>
    </source>
</evidence>
<organism evidence="3 4">
    <name type="scientific">Kitasatospora acidiphila</name>
    <dbReference type="NCBI Taxonomy" id="2567942"/>
    <lineage>
        <taxon>Bacteria</taxon>
        <taxon>Bacillati</taxon>
        <taxon>Actinomycetota</taxon>
        <taxon>Actinomycetes</taxon>
        <taxon>Kitasatosporales</taxon>
        <taxon>Streptomycetaceae</taxon>
        <taxon>Kitasatospora</taxon>
    </lineage>
</organism>
<evidence type="ECO:0000313" key="4">
    <source>
        <dbReference type="Proteomes" id="UP000319103"/>
    </source>
</evidence>
<keyword evidence="3" id="KW-0808">Transferase</keyword>
<feature type="region of interest" description="Disordered" evidence="1">
    <location>
        <begin position="1"/>
        <end position="24"/>
    </location>
</feature>
<dbReference type="PANTHER" id="PTHR43591">
    <property type="entry name" value="METHYLTRANSFERASE"/>
    <property type="match status" value="1"/>
</dbReference>
<dbReference type="Proteomes" id="UP000319103">
    <property type="component" value="Unassembled WGS sequence"/>
</dbReference>
<sequence>MADHTHHHHHHHGSGHGGPESAERQAALAAMLDLDAEVLRSLHDDVVDLVAAHAGDAGDVRRFVDLGSGTGAGTFALLSRFPEAEAVAVDGSPMMTEHMLGKAKANGTADRVRAVEADLDGDWPDFGGGLDLAWSATAMHHMADPARAMREVFAALRPGGLFALVEIDSQPRFLPEELGIGRPGLELRCRALLEPQRAVELPYLGADWGPLLTGAGFEIAAERRFEAELAPTGSKAVGRYAQLVLRGLRDRIAEAAAAEDLAVLDQLTDDDGAHSVLRRADLTVRAGRQVWLGRRPVK</sequence>
<dbReference type="EMBL" id="VIGB01000003">
    <property type="protein sequence ID" value="TQF07001.1"/>
    <property type="molecule type" value="Genomic_DNA"/>
</dbReference>
<dbReference type="RefSeq" id="WP_141637406.1">
    <property type="nucleotide sequence ID" value="NZ_VIGB01000003.1"/>
</dbReference>
<proteinExistence type="predicted"/>
<dbReference type="Pfam" id="PF13649">
    <property type="entry name" value="Methyltransf_25"/>
    <property type="match status" value="1"/>
</dbReference>
<accession>A0A540WD87</accession>
<dbReference type="OrthoDB" id="3382693at2"/>
<evidence type="ECO:0000313" key="3">
    <source>
        <dbReference type="EMBL" id="TQF07001.1"/>
    </source>
</evidence>
<name>A0A540WD87_9ACTN</name>
<protein>
    <submittedName>
        <fullName evidence="3">Class I SAM-dependent methyltransferase</fullName>
    </submittedName>
</protein>
<comment type="caution">
    <text evidence="3">The sequence shown here is derived from an EMBL/GenBank/DDBJ whole genome shotgun (WGS) entry which is preliminary data.</text>
</comment>
<dbReference type="CDD" id="cd02440">
    <property type="entry name" value="AdoMet_MTases"/>
    <property type="match status" value="1"/>
</dbReference>
<dbReference type="SUPFAM" id="SSF53335">
    <property type="entry name" value="S-adenosyl-L-methionine-dependent methyltransferases"/>
    <property type="match status" value="1"/>
</dbReference>
<keyword evidence="4" id="KW-1185">Reference proteome</keyword>
<dbReference type="AlphaFoldDB" id="A0A540WD87"/>
<dbReference type="Gene3D" id="3.40.50.150">
    <property type="entry name" value="Vaccinia Virus protein VP39"/>
    <property type="match status" value="1"/>
</dbReference>
<gene>
    <name evidence="3" type="ORF">E6W39_38470</name>
</gene>
<dbReference type="GO" id="GO:0032259">
    <property type="term" value="P:methylation"/>
    <property type="evidence" value="ECO:0007669"/>
    <property type="project" value="UniProtKB-KW"/>
</dbReference>
<reference evidence="3 4" key="1">
    <citation type="submission" date="2019-06" db="EMBL/GenBank/DDBJ databases">
        <title>Description of Kitasatospora acidophila sp. nov. isolated from pine grove soil, and reclassification of Streptomyces novaecaesareae to Kitasatospora novaeceasareae comb. nov.</title>
        <authorList>
            <person name="Kim M.J."/>
        </authorList>
    </citation>
    <scope>NUCLEOTIDE SEQUENCE [LARGE SCALE GENOMIC DNA]</scope>
    <source>
        <strain evidence="3 4">MMS16-CNU292</strain>
    </source>
</reference>
<evidence type="ECO:0000256" key="1">
    <source>
        <dbReference type="SAM" id="MobiDB-lite"/>
    </source>
</evidence>
<feature type="domain" description="Methyltransferase" evidence="2">
    <location>
        <begin position="64"/>
        <end position="160"/>
    </location>
</feature>
<dbReference type="InterPro" id="IPR041698">
    <property type="entry name" value="Methyltransf_25"/>
</dbReference>